<protein>
    <submittedName>
        <fullName evidence="1">Uncharacterized protein</fullName>
    </submittedName>
</protein>
<reference evidence="1" key="1">
    <citation type="submission" date="2023-10" db="EMBL/GenBank/DDBJ databases">
        <authorList>
            <person name="Rodriguez Cubillos JULIANA M."/>
            <person name="De Vega J."/>
        </authorList>
    </citation>
    <scope>NUCLEOTIDE SEQUENCE</scope>
</reference>
<comment type="caution">
    <text evidence="1">The sequence shown here is derived from an EMBL/GenBank/DDBJ whole genome shotgun (WGS) entry which is preliminary data.</text>
</comment>
<evidence type="ECO:0000313" key="1">
    <source>
        <dbReference type="EMBL" id="CAJ2648512.1"/>
    </source>
</evidence>
<gene>
    <name evidence="1" type="ORF">MILVUS5_LOCUS16843</name>
</gene>
<evidence type="ECO:0000313" key="2">
    <source>
        <dbReference type="Proteomes" id="UP001177021"/>
    </source>
</evidence>
<proteinExistence type="predicted"/>
<name>A0ACB0JXX3_TRIPR</name>
<keyword evidence="2" id="KW-1185">Reference proteome</keyword>
<dbReference type="Proteomes" id="UP001177021">
    <property type="component" value="Unassembled WGS sequence"/>
</dbReference>
<accession>A0ACB0JXX3</accession>
<organism evidence="1 2">
    <name type="scientific">Trifolium pratense</name>
    <name type="common">Red clover</name>
    <dbReference type="NCBI Taxonomy" id="57577"/>
    <lineage>
        <taxon>Eukaryota</taxon>
        <taxon>Viridiplantae</taxon>
        <taxon>Streptophyta</taxon>
        <taxon>Embryophyta</taxon>
        <taxon>Tracheophyta</taxon>
        <taxon>Spermatophyta</taxon>
        <taxon>Magnoliopsida</taxon>
        <taxon>eudicotyledons</taxon>
        <taxon>Gunneridae</taxon>
        <taxon>Pentapetalae</taxon>
        <taxon>rosids</taxon>
        <taxon>fabids</taxon>
        <taxon>Fabales</taxon>
        <taxon>Fabaceae</taxon>
        <taxon>Papilionoideae</taxon>
        <taxon>50 kb inversion clade</taxon>
        <taxon>NPAAA clade</taxon>
        <taxon>Hologalegina</taxon>
        <taxon>IRL clade</taxon>
        <taxon>Trifolieae</taxon>
        <taxon>Trifolium</taxon>
    </lineage>
</organism>
<dbReference type="EMBL" id="CASHSV030000109">
    <property type="protein sequence ID" value="CAJ2648512.1"/>
    <property type="molecule type" value="Genomic_DNA"/>
</dbReference>
<sequence>MMKYFTLVYTHLKRVLDILIYYPFYQLHDSHHFPIIKDMYNICNYEPCFNSEEDVECAVCLCKIEEEDEIRVLRCNHMYHRECLDKWIGFKNNTCPLCRDSLGPKRAITELGAEVLCLNFCAIRSDRARDDWFLL</sequence>